<organism evidence="1 2">
    <name type="scientific">Candidatus Fervidibacter sacchari</name>
    <dbReference type="NCBI Taxonomy" id="1448929"/>
    <lineage>
        <taxon>Bacteria</taxon>
        <taxon>Candidatus Fervidibacterota</taxon>
        <taxon>Candidatus Fervidibacter</taxon>
    </lineage>
</organism>
<proteinExistence type="predicted"/>
<dbReference type="RefSeq" id="WP_259096507.1">
    <property type="nucleotide sequence ID" value="NZ_CP130454.1"/>
</dbReference>
<protein>
    <submittedName>
        <fullName evidence="1">Uncharacterized protein</fullName>
    </submittedName>
</protein>
<sequence length="225" mass="24123">MKRCCFLSIVASLLLVILWGCGGGEKPTTVSIMEPSRGPAVGGSGNSVIEDTVGDVGANPAFVDIVKAKVTQIGRDQIVFFMELNAPVRPDGTTLYAWFIDKKDTNDGILHPGDFSVNLVFDPVSGFHANLTKAGQAGHPIGGTPSATVLLDNLPFKVNGRTVQVIVGHDQLKGLSGEELDAFRFAWWAVTRYGQVTPPNTDRAFNVPPPPGTDIWVYRQAPPSH</sequence>
<evidence type="ECO:0000313" key="2">
    <source>
        <dbReference type="Proteomes" id="UP001204798"/>
    </source>
</evidence>
<dbReference type="Proteomes" id="UP001204798">
    <property type="component" value="Unassembled WGS sequence"/>
</dbReference>
<gene>
    <name evidence="1" type="ORF">M2350_002139</name>
</gene>
<keyword evidence="2" id="KW-1185">Reference proteome</keyword>
<comment type="caution">
    <text evidence="1">The sequence shown here is derived from an EMBL/GenBank/DDBJ whole genome shotgun (WGS) entry which is preliminary data.</text>
</comment>
<name>A0ABT2EP67_9BACT</name>
<dbReference type="EMBL" id="JANUCP010000004">
    <property type="protein sequence ID" value="MCS3919722.1"/>
    <property type="molecule type" value="Genomic_DNA"/>
</dbReference>
<reference evidence="1 2" key="1">
    <citation type="submission" date="2022-08" db="EMBL/GenBank/DDBJ databases">
        <title>Bacterial and archaeal communities from various locations to study Microbial Dark Matter (Phase II).</title>
        <authorList>
            <person name="Stepanauskas R."/>
        </authorList>
    </citation>
    <scope>NUCLEOTIDE SEQUENCE [LARGE SCALE GENOMIC DNA]</scope>
    <source>
        <strain evidence="1 2">PD1</strain>
    </source>
</reference>
<accession>A0ABT2EP67</accession>
<evidence type="ECO:0000313" key="1">
    <source>
        <dbReference type="EMBL" id="MCS3919722.1"/>
    </source>
</evidence>